<organism evidence="1 2">
    <name type="scientific">Cordylochernes scorpioides</name>
    <dbReference type="NCBI Taxonomy" id="51811"/>
    <lineage>
        <taxon>Eukaryota</taxon>
        <taxon>Metazoa</taxon>
        <taxon>Ecdysozoa</taxon>
        <taxon>Arthropoda</taxon>
        <taxon>Chelicerata</taxon>
        <taxon>Arachnida</taxon>
        <taxon>Pseudoscorpiones</taxon>
        <taxon>Cheliferoidea</taxon>
        <taxon>Chernetidae</taxon>
        <taxon>Cordylochernes</taxon>
    </lineage>
</organism>
<evidence type="ECO:0000313" key="1">
    <source>
        <dbReference type="EMBL" id="UYV71243.1"/>
    </source>
</evidence>
<dbReference type="EMBL" id="CP092870">
    <property type="protein sequence ID" value="UYV71243.1"/>
    <property type="molecule type" value="Genomic_DNA"/>
</dbReference>
<accession>A0ABY6KRF4</accession>
<keyword evidence="2" id="KW-1185">Reference proteome</keyword>
<dbReference type="Proteomes" id="UP001235939">
    <property type="component" value="Chromosome 08"/>
</dbReference>
<sequence>MMTPPPPLSMDRRWKMAGDLIHELSREIDLEHTFQSQVDMDDIVRAVLYPVDREPFIKRLPTRDRYILGGFISTAIWRARDSDPSMLENEEQVVLTVGCLQMFFGNNGRCSWPNDNKLQTANLRKSLLMAQAISNFQMHDKEITFLNLLLLFYYAFIKKRAFPFRGTLTPNYLEYGEKHGTSVDIVIGVTI</sequence>
<name>A0ABY6KRF4_9ARAC</name>
<proteinExistence type="predicted"/>
<evidence type="ECO:0008006" key="3">
    <source>
        <dbReference type="Google" id="ProtNLM"/>
    </source>
</evidence>
<protein>
    <recommendedName>
        <fullName evidence="3">Transcription factor domain-containing protein</fullName>
    </recommendedName>
</protein>
<gene>
    <name evidence="1" type="ORF">LAZ67_8002366</name>
</gene>
<reference evidence="1 2" key="1">
    <citation type="submission" date="2022-01" db="EMBL/GenBank/DDBJ databases">
        <title>A chromosomal length assembly of Cordylochernes scorpioides.</title>
        <authorList>
            <person name="Zeh D."/>
            <person name="Zeh J."/>
        </authorList>
    </citation>
    <scope>NUCLEOTIDE SEQUENCE [LARGE SCALE GENOMIC DNA]</scope>
    <source>
        <strain evidence="1">IN4F17</strain>
        <tissue evidence="1">Whole Body</tissue>
    </source>
</reference>
<evidence type="ECO:0000313" key="2">
    <source>
        <dbReference type="Proteomes" id="UP001235939"/>
    </source>
</evidence>